<proteinExistence type="inferred from homology"/>
<feature type="transmembrane region" description="Helical" evidence="3">
    <location>
        <begin position="168"/>
        <end position="189"/>
    </location>
</feature>
<feature type="transmembrane region" description="Helical" evidence="3">
    <location>
        <begin position="222"/>
        <end position="242"/>
    </location>
</feature>
<keyword evidence="5" id="KW-1185">Reference proteome</keyword>
<evidence type="ECO:0008006" key="6">
    <source>
        <dbReference type="Google" id="ProtNLM"/>
    </source>
</evidence>
<sequence length="356" mass="37623">MAEAAPQAARPRSGAAGCEAQAGGRTPPEERGTLTIRNRVVTRIACAAAGEVAGVSPGSADTGRRSGGGMPRAIAAVRNGSAVVGIRIAVHRAESLPDVTRAVQQRVTERIRELTALVPIRVDVTVGRLSAASGAGAAHTRPSEPSGSGGRSGGAMTGRRVSAREPRAAPASAAVFVVIGFALFAIGALCVREALLYYEVIAGDPWLANTVAWVARLTWRDWMRYAAPACVAIGIALLWSALRPRRRTHLRLHADVPVWLTPTNVARACSARAKDALPHCRVATIASRRKITVTVSMPSEMRAEAESASADQKTPMPDLERSVRDAVLPLVGDLTPRPRVNVRTALLPDGPRQRVR</sequence>
<keyword evidence="3" id="KW-0812">Transmembrane</keyword>
<evidence type="ECO:0000256" key="1">
    <source>
        <dbReference type="ARBA" id="ARBA00005721"/>
    </source>
</evidence>
<keyword evidence="3" id="KW-0472">Membrane</keyword>
<evidence type="ECO:0000313" key="4">
    <source>
        <dbReference type="EMBL" id="GAA4807230.1"/>
    </source>
</evidence>
<organism evidence="4 5">
    <name type="scientific">Tomitella cavernea</name>
    <dbReference type="NCBI Taxonomy" id="1387982"/>
    <lineage>
        <taxon>Bacteria</taxon>
        <taxon>Bacillati</taxon>
        <taxon>Actinomycetota</taxon>
        <taxon>Actinomycetes</taxon>
        <taxon>Mycobacteriales</taxon>
        <taxon>Tomitella</taxon>
    </lineage>
</organism>
<feature type="region of interest" description="Disordered" evidence="2">
    <location>
        <begin position="1"/>
        <end position="31"/>
    </location>
</feature>
<feature type="compositionally biased region" description="Gly residues" evidence="2">
    <location>
        <begin position="147"/>
        <end position="156"/>
    </location>
</feature>
<feature type="compositionally biased region" description="Low complexity" evidence="2">
    <location>
        <begin position="134"/>
        <end position="146"/>
    </location>
</feature>
<accession>A0ABP9C9Z4</accession>
<feature type="region of interest" description="Disordered" evidence="2">
    <location>
        <begin position="134"/>
        <end position="163"/>
    </location>
</feature>
<evidence type="ECO:0000256" key="3">
    <source>
        <dbReference type="SAM" id="Phobius"/>
    </source>
</evidence>
<comment type="caution">
    <text evidence="4">The sequence shown here is derived from an EMBL/GenBank/DDBJ whole genome shotgun (WGS) entry which is preliminary data.</text>
</comment>
<dbReference type="Proteomes" id="UP001500839">
    <property type="component" value="Unassembled WGS sequence"/>
</dbReference>
<name>A0ABP9C9Z4_9ACTN</name>
<reference evidence="5" key="1">
    <citation type="journal article" date="2019" name="Int. J. Syst. Evol. Microbiol.">
        <title>The Global Catalogue of Microorganisms (GCM) 10K type strain sequencing project: providing services to taxonomists for standard genome sequencing and annotation.</title>
        <authorList>
            <consortium name="The Broad Institute Genomics Platform"/>
            <consortium name="The Broad Institute Genome Sequencing Center for Infectious Disease"/>
            <person name="Wu L."/>
            <person name="Ma J."/>
        </authorList>
    </citation>
    <scope>NUCLEOTIDE SEQUENCE [LARGE SCALE GENOMIC DNA]</scope>
    <source>
        <strain evidence="5">JCM 18542</strain>
    </source>
</reference>
<dbReference type="EMBL" id="BAABKQ010000001">
    <property type="protein sequence ID" value="GAA4807230.1"/>
    <property type="molecule type" value="Genomic_DNA"/>
</dbReference>
<evidence type="ECO:0000256" key="2">
    <source>
        <dbReference type="SAM" id="MobiDB-lite"/>
    </source>
</evidence>
<dbReference type="Pfam" id="PF03780">
    <property type="entry name" value="Asp23"/>
    <property type="match status" value="1"/>
</dbReference>
<protein>
    <recommendedName>
        <fullName evidence="6">Asp23/Gls24 family envelope stress response protein</fullName>
    </recommendedName>
</protein>
<dbReference type="RefSeq" id="WP_307810629.1">
    <property type="nucleotide sequence ID" value="NZ_BAABKQ010000001.1"/>
</dbReference>
<comment type="similarity">
    <text evidence="1">Belongs to the asp23 family.</text>
</comment>
<dbReference type="InterPro" id="IPR005531">
    <property type="entry name" value="Asp23"/>
</dbReference>
<keyword evidence="3" id="KW-1133">Transmembrane helix</keyword>
<gene>
    <name evidence="4" type="ORF">GCM10023353_08280</name>
</gene>
<evidence type="ECO:0000313" key="5">
    <source>
        <dbReference type="Proteomes" id="UP001500839"/>
    </source>
</evidence>